<accession>A0AAV9RGT3</accession>
<keyword evidence="1" id="KW-0732">Signal</keyword>
<dbReference type="EMBL" id="JAHHUM010001840">
    <property type="protein sequence ID" value="KAK5608196.1"/>
    <property type="molecule type" value="Genomic_DNA"/>
</dbReference>
<organism evidence="2 3">
    <name type="scientific">Crenichthys baileyi</name>
    <name type="common">White River springfish</name>
    <dbReference type="NCBI Taxonomy" id="28760"/>
    <lineage>
        <taxon>Eukaryota</taxon>
        <taxon>Metazoa</taxon>
        <taxon>Chordata</taxon>
        <taxon>Craniata</taxon>
        <taxon>Vertebrata</taxon>
        <taxon>Euteleostomi</taxon>
        <taxon>Actinopterygii</taxon>
        <taxon>Neopterygii</taxon>
        <taxon>Teleostei</taxon>
        <taxon>Neoteleostei</taxon>
        <taxon>Acanthomorphata</taxon>
        <taxon>Ovalentaria</taxon>
        <taxon>Atherinomorphae</taxon>
        <taxon>Cyprinodontiformes</taxon>
        <taxon>Goodeidae</taxon>
        <taxon>Crenichthys</taxon>
    </lineage>
</organism>
<keyword evidence="3" id="KW-1185">Reference proteome</keyword>
<feature type="chain" id="PRO_5043418100" evidence="1">
    <location>
        <begin position="17"/>
        <end position="332"/>
    </location>
</feature>
<feature type="signal peptide" evidence="1">
    <location>
        <begin position="1"/>
        <end position="16"/>
    </location>
</feature>
<comment type="caution">
    <text evidence="2">The sequence shown here is derived from an EMBL/GenBank/DDBJ whole genome shotgun (WGS) entry which is preliminary data.</text>
</comment>
<reference evidence="2 3" key="1">
    <citation type="submission" date="2021-06" db="EMBL/GenBank/DDBJ databases">
        <authorList>
            <person name="Palmer J.M."/>
        </authorList>
    </citation>
    <scope>NUCLEOTIDE SEQUENCE [LARGE SCALE GENOMIC DNA]</scope>
    <source>
        <strain evidence="2 3">MEX-2019</strain>
        <tissue evidence="2">Muscle</tissue>
    </source>
</reference>
<dbReference type="Proteomes" id="UP001311232">
    <property type="component" value="Unassembled WGS sequence"/>
</dbReference>
<dbReference type="AlphaFoldDB" id="A0AAV9RGT3"/>
<proteinExistence type="predicted"/>
<gene>
    <name evidence="2" type="ORF">CRENBAI_002725</name>
</gene>
<protein>
    <submittedName>
        <fullName evidence="2">Uncharacterized protein</fullName>
    </submittedName>
</protein>
<name>A0AAV9RGT3_9TELE</name>
<evidence type="ECO:0000313" key="2">
    <source>
        <dbReference type="EMBL" id="KAK5608196.1"/>
    </source>
</evidence>
<evidence type="ECO:0000256" key="1">
    <source>
        <dbReference type="SAM" id="SignalP"/>
    </source>
</evidence>
<sequence>MVWLMTYAALFHNSAASPNASSSDTQPPPFRSPWLAAQRRIREDTVSYSRCGISASVLRYLWVTPEAHWCHYCLSIAVNYTTVTSVFCIEGPGDLPYISMTMSQTLQTHYKVTWTSAFGAAAHTFRIKTQEGGMYLPIISYIWEDPKDRFWLPTLHLLDGRIVAVGTLSPPESPPPGTNVQGCQVSITTAGGGTQTSVTTKTVTCQTSAGDDEEQHQPASLEELISQTSATGDAMLDETGPPQLSDGLLAEVMSAIPPQPFPPPLSLPPILSPLHSPVDTVSHGWQQIPAAEGSPSPPLVQKEPVSSRLLMHLDFIDEFEILDAWSPPQVPP</sequence>
<evidence type="ECO:0000313" key="3">
    <source>
        <dbReference type="Proteomes" id="UP001311232"/>
    </source>
</evidence>